<gene>
    <name evidence="1" type="ORF">PFISCL1PPCAC_10363</name>
</gene>
<organism evidence="1 2">
    <name type="scientific">Pristionchus fissidentatus</name>
    <dbReference type="NCBI Taxonomy" id="1538716"/>
    <lineage>
        <taxon>Eukaryota</taxon>
        <taxon>Metazoa</taxon>
        <taxon>Ecdysozoa</taxon>
        <taxon>Nematoda</taxon>
        <taxon>Chromadorea</taxon>
        <taxon>Rhabditida</taxon>
        <taxon>Rhabditina</taxon>
        <taxon>Diplogasteromorpha</taxon>
        <taxon>Diplogasteroidea</taxon>
        <taxon>Neodiplogasteridae</taxon>
        <taxon>Pristionchus</taxon>
    </lineage>
</organism>
<protein>
    <submittedName>
        <fullName evidence="1">Uncharacterized protein</fullName>
    </submittedName>
</protein>
<comment type="caution">
    <text evidence="1">The sequence shown here is derived from an EMBL/GenBank/DDBJ whole genome shotgun (WGS) entry which is preliminary data.</text>
</comment>
<dbReference type="AlphaFoldDB" id="A0AAV5VHE8"/>
<dbReference type="Proteomes" id="UP001432322">
    <property type="component" value="Unassembled WGS sequence"/>
</dbReference>
<sequence>TMNEVYLRLIYRLIYDGIQWNREESIDLPNLVVLSGIASIDAFLSETASLLLFEVDEAASLSTAFLLRLFDLALIKQTRFVFAAELAVEIDVLVEFLTGEDDGNEKEKDEEE</sequence>
<feature type="non-terminal residue" evidence="1">
    <location>
        <position position="112"/>
    </location>
</feature>
<keyword evidence="2" id="KW-1185">Reference proteome</keyword>
<evidence type="ECO:0000313" key="2">
    <source>
        <dbReference type="Proteomes" id="UP001432322"/>
    </source>
</evidence>
<evidence type="ECO:0000313" key="1">
    <source>
        <dbReference type="EMBL" id="GMT19066.1"/>
    </source>
</evidence>
<proteinExistence type="predicted"/>
<dbReference type="EMBL" id="BTSY01000003">
    <property type="protein sequence ID" value="GMT19066.1"/>
    <property type="molecule type" value="Genomic_DNA"/>
</dbReference>
<accession>A0AAV5VHE8</accession>
<reference evidence="1" key="1">
    <citation type="submission" date="2023-10" db="EMBL/GenBank/DDBJ databases">
        <title>Genome assembly of Pristionchus species.</title>
        <authorList>
            <person name="Yoshida K."/>
            <person name="Sommer R.J."/>
        </authorList>
    </citation>
    <scope>NUCLEOTIDE SEQUENCE</scope>
    <source>
        <strain evidence="1">RS5133</strain>
    </source>
</reference>
<feature type="non-terminal residue" evidence="1">
    <location>
        <position position="1"/>
    </location>
</feature>
<name>A0AAV5VHE8_9BILA</name>